<protein>
    <submittedName>
        <fullName evidence="1">Uncharacterized protein</fullName>
    </submittedName>
</protein>
<accession>A0A1S8TCJ6</accession>
<comment type="caution">
    <text evidence="1">The sequence shown here is derived from an EMBL/GenBank/DDBJ whole genome shotgun (WGS) entry which is preliminary data.</text>
</comment>
<dbReference type="STRING" id="29367.CLPUN_32770"/>
<proteinExistence type="predicted"/>
<evidence type="ECO:0000313" key="2">
    <source>
        <dbReference type="Proteomes" id="UP000190890"/>
    </source>
</evidence>
<sequence length="45" mass="5507">MNDKAKEQRNAYMKEWRAKNKDKVKAAQEKCWEKKFNEKEKESDS</sequence>
<dbReference type="AlphaFoldDB" id="A0A1S8TCJ6"/>
<reference evidence="1 2" key="1">
    <citation type="submission" date="2016-05" db="EMBL/GenBank/DDBJ databases">
        <title>Microbial solvent formation.</title>
        <authorList>
            <person name="Poehlein A."/>
            <person name="Montoya Solano J.D."/>
            <person name="Flitsch S."/>
            <person name="Krabben P."/>
            <person name="Duerre P."/>
            <person name="Daniel R."/>
        </authorList>
    </citation>
    <scope>NUCLEOTIDE SEQUENCE [LARGE SCALE GENOMIC DNA]</scope>
    <source>
        <strain evidence="1 2">DSM 2619</strain>
    </source>
</reference>
<evidence type="ECO:0000313" key="1">
    <source>
        <dbReference type="EMBL" id="OOM75466.1"/>
    </source>
</evidence>
<dbReference type="Proteomes" id="UP000190890">
    <property type="component" value="Unassembled WGS sequence"/>
</dbReference>
<dbReference type="RefSeq" id="WP_198944358.1">
    <property type="nucleotide sequence ID" value="NZ_LZZM01000185.1"/>
</dbReference>
<gene>
    <name evidence="1" type="ORF">CLPUN_32770</name>
</gene>
<organism evidence="1 2">
    <name type="scientific">Clostridium puniceum</name>
    <dbReference type="NCBI Taxonomy" id="29367"/>
    <lineage>
        <taxon>Bacteria</taxon>
        <taxon>Bacillati</taxon>
        <taxon>Bacillota</taxon>
        <taxon>Clostridia</taxon>
        <taxon>Eubacteriales</taxon>
        <taxon>Clostridiaceae</taxon>
        <taxon>Clostridium</taxon>
    </lineage>
</organism>
<dbReference type="EMBL" id="LZZM01000185">
    <property type="protein sequence ID" value="OOM75466.1"/>
    <property type="molecule type" value="Genomic_DNA"/>
</dbReference>
<keyword evidence="2" id="KW-1185">Reference proteome</keyword>
<name>A0A1S8TCJ6_9CLOT</name>